<dbReference type="SUPFAM" id="SSF81383">
    <property type="entry name" value="F-box domain"/>
    <property type="match status" value="1"/>
</dbReference>
<dbReference type="InterPro" id="IPR036047">
    <property type="entry name" value="F-box-like_dom_sf"/>
</dbReference>
<dbReference type="EMBL" id="JBAMMX010000015">
    <property type="protein sequence ID" value="KAK6925895.1"/>
    <property type="molecule type" value="Genomic_DNA"/>
</dbReference>
<feature type="domain" description="F-box" evidence="1">
    <location>
        <begin position="115"/>
        <end position="161"/>
    </location>
</feature>
<dbReference type="Gene3D" id="1.20.1280.50">
    <property type="match status" value="1"/>
</dbReference>
<dbReference type="PROSITE" id="PS50181">
    <property type="entry name" value="FBOX"/>
    <property type="match status" value="1"/>
</dbReference>
<evidence type="ECO:0000313" key="3">
    <source>
        <dbReference type="Proteomes" id="UP001370490"/>
    </source>
</evidence>
<proteinExistence type="predicted"/>
<evidence type="ECO:0000313" key="2">
    <source>
        <dbReference type="EMBL" id="KAK6925895.1"/>
    </source>
</evidence>
<dbReference type="PANTHER" id="PTHR47744">
    <property type="entry name" value="OS05G0526300 PROTEIN"/>
    <property type="match status" value="1"/>
</dbReference>
<reference evidence="2 3" key="1">
    <citation type="submission" date="2023-12" db="EMBL/GenBank/DDBJ databases">
        <title>A high-quality genome assembly for Dillenia turbinata (Dilleniales).</title>
        <authorList>
            <person name="Chanderbali A."/>
        </authorList>
    </citation>
    <scope>NUCLEOTIDE SEQUENCE [LARGE SCALE GENOMIC DNA]</scope>
    <source>
        <strain evidence="2">LSX21</strain>
        <tissue evidence="2">Leaf</tissue>
    </source>
</reference>
<dbReference type="SMART" id="SM00256">
    <property type="entry name" value="FBOX"/>
    <property type="match status" value="1"/>
</dbReference>
<evidence type="ECO:0000259" key="1">
    <source>
        <dbReference type="PROSITE" id="PS50181"/>
    </source>
</evidence>
<dbReference type="PANTHER" id="PTHR47744:SF1">
    <property type="entry name" value="OS05G0526300 PROTEIN"/>
    <property type="match status" value="1"/>
</dbReference>
<dbReference type="CDD" id="cd09917">
    <property type="entry name" value="F-box_SF"/>
    <property type="match status" value="1"/>
</dbReference>
<dbReference type="Pfam" id="PF24104">
    <property type="entry name" value="At5g52880_ARM"/>
    <property type="match status" value="1"/>
</dbReference>
<comment type="caution">
    <text evidence="2">The sequence shown here is derived from an EMBL/GenBank/DDBJ whole genome shotgun (WGS) entry which is preliminary data.</text>
</comment>
<sequence>MGEVGGMLERYEKLGLRESLHRSQLYPWACNELSFILRNAYSKLPKPLQSLIFQDSLSAFRLLPLMQTLSAASAANVLLQSAEAALPKQKRNLAMTEFKQAKVAYKRRYKSQQANEGSAQLPQDVLVHIFSFLDMHSLISVGLVCWSWNLAASDNHLWQMQYASFFGLLNNGTKIKGHKGILIEEVEVGTTNTNWREAFKKAYTGCFRRITLNRGFCGRCDAIVWLNNMKCANVHSDSKPESQQVRPVSPQQIVQFLLEDALPIISSSDSDSDSDGGSTFKLWAFPLRISKSCKRPHSCV</sequence>
<name>A0AAN8V1Q7_9MAGN</name>
<keyword evidence="3" id="KW-1185">Reference proteome</keyword>
<protein>
    <submittedName>
        <fullName evidence="2">F-box domain</fullName>
    </submittedName>
</protein>
<organism evidence="2 3">
    <name type="scientific">Dillenia turbinata</name>
    <dbReference type="NCBI Taxonomy" id="194707"/>
    <lineage>
        <taxon>Eukaryota</taxon>
        <taxon>Viridiplantae</taxon>
        <taxon>Streptophyta</taxon>
        <taxon>Embryophyta</taxon>
        <taxon>Tracheophyta</taxon>
        <taxon>Spermatophyta</taxon>
        <taxon>Magnoliopsida</taxon>
        <taxon>eudicotyledons</taxon>
        <taxon>Gunneridae</taxon>
        <taxon>Pentapetalae</taxon>
        <taxon>Dilleniales</taxon>
        <taxon>Dilleniaceae</taxon>
        <taxon>Dillenia</taxon>
    </lineage>
</organism>
<dbReference type="Proteomes" id="UP001370490">
    <property type="component" value="Unassembled WGS sequence"/>
</dbReference>
<dbReference type="AlphaFoldDB" id="A0AAN8V1Q7"/>
<dbReference type="InterPro" id="IPR001810">
    <property type="entry name" value="F-box_dom"/>
</dbReference>
<accession>A0AAN8V1Q7</accession>
<gene>
    <name evidence="2" type="ORF">RJ641_007614</name>
</gene>
<dbReference type="InterPro" id="IPR057039">
    <property type="entry name" value="At5g52880_ARM"/>
</dbReference>
<dbReference type="Pfam" id="PF12937">
    <property type="entry name" value="F-box-like"/>
    <property type="match status" value="1"/>
</dbReference>